<feature type="domain" description="Gliding motility-associated protein GldM first immunoglobulin-like" evidence="3">
    <location>
        <begin position="221"/>
        <end position="318"/>
    </location>
</feature>
<dbReference type="EMBL" id="FWYB01000002">
    <property type="protein sequence ID" value="SMC70255.1"/>
    <property type="molecule type" value="Genomic_DNA"/>
</dbReference>
<name>A0A1W2BBA6_9SPHI</name>
<feature type="domain" description="Gliding motility-associated protein GldM second immunoglobulin-like" evidence="4">
    <location>
        <begin position="320"/>
        <end position="404"/>
    </location>
</feature>
<dbReference type="RefSeq" id="WP_084288020.1">
    <property type="nucleotide sequence ID" value="NZ_FWYB01000002.1"/>
</dbReference>
<proteinExistence type="predicted"/>
<evidence type="ECO:0000259" key="4">
    <source>
        <dbReference type="Pfam" id="PF21602"/>
    </source>
</evidence>
<evidence type="ECO:0000313" key="5">
    <source>
        <dbReference type="EMBL" id="SMC70255.1"/>
    </source>
</evidence>
<dbReference type="Pfam" id="PF21601">
    <property type="entry name" value="GldM_2nd"/>
    <property type="match status" value="1"/>
</dbReference>
<gene>
    <name evidence="5" type="ORF">SAMN04488101_102293</name>
</gene>
<feature type="domain" description="Gliding motility-associated protein GldM C-terminal" evidence="1">
    <location>
        <begin position="407"/>
        <end position="510"/>
    </location>
</feature>
<accession>A0A1W2BBA6</accession>
<dbReference type="Proteomes" id="UP000192678">
    <property type="component" value="Unassembled WGS sequence"/>
</dbReference>
<evidence type="ECO:0000259" key="1">
    <source>
        <dbReference type="Pfam" id="PF12080"/>
    </source>
</evidence>
<evidence type="ECO:0000313" key="6">
    <source>
        <dbReference type="Proteomes" id="UP000192678"/>
    </source>
</evidence>
<sequence>MAGGKETTRQKMINIMYLVLLAMLALNVSDTILNAFKNINDSLVSSKTNVGTSIDQLFSSFENTKLKEEPARAQPIWDKANKAKAYADDLNNYVQQLKDKFLAAGEGINEETGDIKLRENMDIAQGIMVNQKEGFKLKAKINETREQLIALLDEKDRAGVTFSLEAKDAVKRVNGKKEWVDINFGEGTPLTAANTILSKIQSDVKNAEAEIVKKLFGNMDKALVNLDQFNAVAVAPSSYVIQGQPYVAEVFLTASDSKSNPAISVNGSNLSVKDGKGTYTGSTGGVGVFKWKGVIRVKQTDGTVKQYTTPEQSYQVAKPSATVSPDKMNVIYAGIPNPFSVSAAGFPLESVNANISGGSIKKVGSGQYSVSVGGDQVGKTLSINVSASNGGKTLNLGAQQFRVKALPTPRAYIKGKSGGNVPLEWMEGAGAIDTQLEDFVFDVKFRVVRFSATFINPRSDAVTVTNNGGGFSGQVKGALNSLKPGATIIFKDIVCEGPDGRQKVLDGITFVAK</sequence>
<dbReference type="InterPro" id="IPR022719">
    <property type="entry name" value="Motility-assoc_prot_GldM_C"/>
</dbReference>
<dbReference type="InterPro" id="IPR022720">
    <property type="entry name" value="Motility-assoc_prot_GldM_N"/>
</dbReference>
<dbReference type="Pfam" id="PF21602">
    <property type="entry name" value="GldM_3rd"/>
    <property type="match status" value="1"/>
</dbReference>
<feature type="domain" description="Gliding motility-associated protein GldM N-terminal" evidence="2">
    <location>
        <begin position="32"/>
        <end position="217"/>
    </location>
</feature>
<dbReference type="InterPro" id="IPR019859">
    <property type="entry name" value="Motility-assoc_prot_GldM"/>
</dbReference>
<dbReference type="STRING" id="475255.SAMN04488101_102293"/>
<organism evidence="5 6">
    <name type="scientific">Pedobacter nyackensis</name>
    <dbReference type="NCBI Taxonomy" id="475255"/>
    <lineage>
        <taxon>Bacteria</taxon>
        <taxon>Pseudomonadati</taxon>
        <taxon>Bacteroidota</taxon>
        <taxon>Sphingobacteriia</taxon>
        <taxon>Sphingobacteriales</taxon>
        <taxon>Sphingobacteriaceae</taxon>
        <taxon>Pedobacter</taxon>
    </lineage>
</organism>
<keyword evidence="6" id="KW-1185">Reference proteome</keyword>
<dbReference type="NCBIfam" id="TIGR03517">
    <property type="entry name" value="GldM_gliding"/>
    <property type="match status" value="1"/>
</dbReference>
<dbReference type="Pfam" id="PF12080">
    <property type="entry name" value="GldM_4th"/>
    <property type="match status" value="1"/>
</dbReference>
<reference evidence="5 6" key="1">
    <citation type="submission" date="2017-04" db="EMBL/GenBank/DDBJ databases">
        <authorList>
            <person name="Afonso C.L."/>
            <person name="Miller P.J."/>
            <person name="Scott M.A."/>
            <person name="Spackman E."/>
            <person name="Goraichik I."/>
            <person name="Dimitrov K.M."/>
            <person name="Suarez D.L."/>
            <person name="Swayne D.E."/>
        </authorList>
    </citation>
    <scope>NUCLEOTIDE SEQUENCE [LARGE SCALE GENOMIC DNA]</scope>
    <source>
        <strain evidence="5 6">DSM 19625</strain>
    </source>
</reference>
<dbReference type="OrthoDB" id="1490890at2"/>
<dbReference type="Pfam" id="PF12081">
    <property type="entry name" value="GldM_1st"/>
    <property type="match status" value="1"/>
</dbReference>
<dbReference type="InterPro" id="IPR048406">
    <property type="entry name" value="GldM_Ig-like-2"/>
</dbReference>
<dbReference type="AlphaFoldDB" id="A0A1W2BBA6"/>
<protein>
    <submittedName>
        <fullName evidence="5">Gliding motility-associated protein GldM</fullName>
    </submittedName>
</protein>
<evidence type="ECO:0000259" key="2">
    <source>
        <dbReference type="Pfam" id="PF12081"/>
    </source>
</evidence>
<evidence type="ECO:0000259" key="3">
    <source>
        <dbReference type="Pfam" id="PF21601"/>
    </source>
</evidence>
<dbReference type="InterPro" id="IPR048405">
    <property type="entry name" value="GldM_Ig-like-1"/>
</dbReference>